<dbReference type="EMBL" id="DXCX01000010">
    <property type="protein sequence ID" value="HIY72437.1"/>
    <property type="molecule type" value="Genomic_DNA"/>
</dbReference>
<dbReference type="Proteomes" id="UP000886824">
    <property type="component" value="Unassembled WGS sequence"/>
</dbReference>
<sequence>METLIVGAIVLAILGLAARSVIRSHKKGGCSACGGCGGGCQCSDRPHH</sequence>
<accession>A0A9D1Z1Z9</accession>
<gene>
    <name evidence="1" type="ORF">H9826_00480</name>
</gene>
<evidence type="ECO:0000313" key="2">
    <source>
        <dbReference type="Proteomes" id="UP000886824"/>
    </source>
</evidence>
<evidence type="ECO:0000313" key="1">
    <source>
        <dbReference type="EMBL" id="HIY72437.1"/>
    </source>
</evidence>
<reference evidence="1" key="2">
    <citation type="submission" date="2021-04" db="EMBL/GenBank/DDBJ databases">
        <authorList>
            <person name="Gilroy R."/>
        </authorList>
    </citation>
    <scope>NUCLEOTIDE SEQUENCE</scope>
    <source>
        <strain evidence="1">CHK33-7979</strain>
    </source>
</reference>
<dbReference type="Pfam" id="PF12669">
    <property type="entry name" value="FeoB_associated"/>
    <property type="match status" value="1"/>
</dbReference>
<name>A0A9D1Z1Z9_9FIRM</name>
<reference evidence="1" key="1">
    <citation type="journal article" date="2021" name="PeerJ">
        <title>Extensive microbial diversity within the chicken gut microbiome revealed by metagenomics and culture.</title>
        <authorList>
            <person name="Gilroy R."/>
            <person name="Ravi A."/>
            <person name="Getino M."/>
            <person name="Pursley I."/>
            <person name="Horton D.L."/>
            <person name="Alikhan N.F."/>
            <person name="Baker D."/>
            <person name="Gharbi K."/>
            <person name="Hall N."/>
            <person name="Watson M."/>
            <person name="Adriaenssens E.M."/>
            <person name="Foster-Nyarko E."/>
            <person name="Jarju S."/>
            <person name="Secka A."/>
            <person name="Antonio M."/>
            <person name="Oren A."/>
            <person name="Chaudhuri R.R."/>
            <person name="La Ragione R."/>
            <person name="Hildebrand F."/>
            <person name="Pallen M.J."/>
        </authorList>
    </citation>
    <scope>NUCLEOTIDE SEQUENCE</scope>
    <source>
        <strain evidence="1">CHK33-7979</strain>
    </source>
</reference>
<protein>
    <submittedName>
        <fullName evidence="1">FeoB-associated Cys-rich membrane protein</fullName>
    </submittedName>
</protein>
<organism evidence="1 2">
    <name type="scientific">Candidatus Intestinimonas merdavium</name>
    <dbReference type="NCBI Taxonomy" id="2838622"/>
    <lineage>
        <taxon>Bacteria</taxon>
        <taxon>Bacillati</taxon>
        <taxon>Bacillota</taxon>
        <taxon>Clostridia</taxon>
        <taxon>Eubacteriales</taxon>
        <taxon>Intestinimonas</taxon>
    </lineage>
</organism>
<dbReference type="AlphaFoldDB" id="A0A9D1Z1Z9"/>
<comment type="caution">
    <text evidence="1">The sequence shown here is derived from an EMBL/GenBank/DDBJ whole genome shotgun (WGS) entry which is preliminary data.</text>
</comment>
<proteinExistence type="predicted"/>